<dbReference type="InterPro" id="IPR050832">
    <property type="entry name" value="Bact_Acetyltransf"/>
</dbReference>
<accession>A0A6G8Q9I7</accession>
<keyword evidence="5" id="KW-1185">Reference proteome</keyword>
<dbReference type="Pfam" id="PF00583">
    <property type="entry name" value="Acetyltransf_1"/>
    <property type="match status" value="1"/>
</dbReference>
<evidence type="ECO:0000313" key="5">
    <source>
        <dbReference type="Proteomes" id="UP000501452"/>
    </source>
</evidence>
<feature type="domain" description="N-acetyltransferase" evidence="3">
    <location>
        <begin position="6"/>
        <end position="164"/>
    </location>
</feature>
<dbReference type="AlphaFoldDB" id="A0A6G8Q9I7"/>
<dbReference type="CDD" id="cd04301">
    <property type="entry name" value="NAT_SF"/>
    <property type="match status" value="1"/>
</dbReference>
<dbReference type="Proteomes" id="UP000501452">
    <property type="component" value="Chromosome"/>
</dbReference>
<evidence type="ECO:0000256" key="1">
    <source>
        <dbReference type="ARBA" id="ARBA00022679"/>
    </source>
</evidence>
<keyword evidence="2" id="KW-0012">Acyltransferase</keyword>
<dbReference type="RefSeq" id="WP_166176043.1">
    <property type="nucleotide sequence ID" value="NZ_CP045119.1"/>
</dbReference>
<evidence type="ECO:0000313" key="4">
    <source>
        <dbReference type="EMBL" id="QIN83088.1"/>
    </source>
</evidence>
<name>A0A6G8Q9I7_9ACTN</name>
<evidence type="ECO:0000256" key="2">
    <source>
        <dbReference type="ARBA" id="ARBA00023315"/>
    </source>
</evidence>
<keyword evidence="1 4" id="KW-0808">Transferase</keyword>
<dbReference type="InterPro" id="IPR016181">
    <property type="entry name" value="Acyl_CoA_acyltransferase"/>
</dbReference>
<organism evidence="4 5">
    <name type="scientific">Rubrobacter tropicus</name>
    <dbReference type="NCBI Taxonomy" id="2653851"/>
    <lineage>
        <taxon>Bacteria</taxon>
        <taxon>Bacillati</taxon>
        <taxon>Actinomycetota</taxon>
        <taxon>Rubrobacteria</taxon>
        <taxon>Rubrobacterales</taxon>
        <taxon>Rubrobacteraceae</taxon>
        <taxon>Rubrobacter</taxon>
    </lineage>
</organism>
<dbReference type="PROSITE" id="PS51186">
    <property type="entry name" value="GNAT"/>
    <property type="match status" value="1"/>
</dbReference>
<dbReference type="KEGG" id="rub:GBA63_10845"/>
<dbReference type="SUPFAM" id="SSF55729">
    <property type="entry name" value="Acyl-CoA N-acyltransferases (Nat)"/>
    <property type="match status" value="1"/>
</dbReference>
<protein>
    <submittedName>
        <fullName evidence="4">GNAT family N-acetyltransferase</fullName>
    </submittedName>
</protein>
<dbReference type="GO" id="GO:0016747">
    <property type="term" value="F:acyltransferase activity, transferring groups other than amino-acyl groups"/>
    <property type="evidence" value="ECO:0007669"/>
    <property type="project" value="InterPro"/>
</dbReference>
<dbReference type="Gene3D" id="3.40.630.30">
    <property type="match status" value="1"/>
</dbReference>
<sequence>MDSVQPRIRPFDDRDAEAVVDLSLRAWAPVFASLERVLGSEIFRRLHPDWREDQRRAVKDVCASQKGRVWVAEVGASVVGFVSVGVYDPERSMGEISMLAVDPDHHGGGIGTALTGFALDRLKEVGMKVAMVETGGDPGHAAARRTYEKAGYVLLPIARYFKNL</sequence>
<gene>
    <name evidence="4" type="ORF">GBA63_10845</name>
</gene>
<proteinExistence type="predicted"/>
<reference evidence="4 5" key="1">
    <citation type="submission" date="2019-10" db="EMBL/GenBank/DDBJ databases">
        <title>Rubrobacter sp nov SCSIO 52090 isolated from a deep-sea sediment in the South China Sea.</title>
        <authorList>
            <person name="Chen R.W."/>
        </authorList>
    </citation>
    <scope>NUCLEOTIDE SEQUENCE [LARGE SCALE GENOMIC DNA]</scope>
    <source>
        <strain evidence="4 5">SCSIO 52909</strain>
    </source>
</reference>
<dbReference type="PANTHER" id="PTHR43877">
    <property type="entry name" value="AMINOALKYLPHOSPHONATE N-ACETYLTRANSFERASE-RELATED-RELATED"/>
    <property type="match status" value="1"/>
</dbReference>
<evidence type="ECO:0000259" key="3">
    <source>
        <dbReference type="PROSITE" id="PS51186"/>
    </source>
</evidence>
<dbReference type="EMBL" id="CP045119">
    <property type="protein sequence ID" value="QIN83088.1"/>
    <property type="molecule type" value="Genomic_DNA"/>
</dbReference>
<dbReference type="InterPro" id="IPR000182">
    <property type="entry name" value="GNAT_dom"/>
</dbReference>